<dbReference type="GO" id="GO:0022625">
    <property type="term" value="C:cytosolic large ribosomal subunit"/>
    <property type="evidence" value="ECO:0007669"/>
    <property type="project" value="UniProtKB-UniRule"/>
</dbReference>
<evidence type="ECO:0000256" key="1">
    <source>
        <dbReference type="ARBA" id="ARBA00022980"/>
    </source>
</evidence>
<dbReference type="NCBIfam" id="TIGR03654">
    <property type="entry name" value="L6_bact"/>
    <property type="match status" value="1"/>
</dbReference>
<dbReference type="PANTHER" id="PTHR11655">
    <property type="entry name" value="60S/50S RIBOSOMAL PROTEIN L6/L9"/>
    <property type="match status" value="1"/>
</dbReference>
<dbReference type="PRINTS" id="PR00059">
    <property type="entry name" value="RIBOSOMALL6"/>
</dbReference>
<evidence type="ECO:0000256" key="3">
    <source>
        <dbReference type="ARBA" id="ARBA00035454"/>
    </source>
</evidence>
<dbReference type="Pfam" id="PF00347">
    <property type="entry name" value="Ribosomal_L6"/>
    <property type="match status" value="1"/>
</dbReference>
<dbReference type="STRING" id="1798468.A2110_00765"/>
<dbReference type="SUPFAM" id="SSF56053">
    <property type="entry name" value="Ribosomal protein L6"/>
    <property type="match status" value="2"/>
</dbReference>
<name>A0A1F6BLC3_9BACT</name>
<evidence type="ECO:0000313" key="8">
    <source>
        <dbReference type="EMBL" id="OGG37653.1"/>
    </source>
</evidence>
<dbReference type="GO" id="GO:0002181">
    <property type="term" value="P:cytoplasmic translation"/>
    <property type="evidence" value="ECO:0007669"/>
    <property type="project" value="TreeGrafter"/>
</dbReference>
<organism evidence="8 9">
    <name type="scientific">Candidatus Jorgensenbacteria bacterium GWA1_54_12</name>
    <dbReference type="NCBI Taxonomy" id="1798468"/>
    <lineage>
        <taxon>Bacteria</taxon>
        <taxon>Candidatus Joergenseniibacteriota</taxon>
    </lineage>
</organism>
<dbReference type="AlphaFoldDB" id="A0A1F6BLC3"/>
<comment type="function">
    <text evidence="6">This protein binds to the 23S rRNA, and is important in its secondary structure. It is located near the subunit interface in the base of the L7/L12 stalk, and near the tRNA binding site of the peptidyltransferase center.</text>
</comment>
<protein>
    <recommendedName>
        <fullName evidence="3 4">50S ribosomal protein L6</fullName>
    </recommendedName>
</protein>
<accession>A0A1F6BLC3</accession>
<dbReference type="PANTHER" id="PTHR11655:SF14">
    <property type="entry name" value="LARGE RIBOSOMAL SUBUNIT PROTEIN UL6M"/>
    <property type="match status" value="1"/>
</dbReference>
<dbReference type="InterPro" id="IPR019906">
    <property type="entry name" value="Ribosomal_uL6_bac-type"/>
</dbReference>
<dbReference type="GO" id="GO:0019843">
    <property type="term" value="F:rRNA binding"/>
    <property type="evidence" value="ECO:0007669"/>
    <property type="project" value="UniProtKB-UniRule"/>
</dbReference>
<dbReference type="Proteomes" id="UP000176273">
    <property type="component" value="Unassembled WGS sequence"/>
</dbReference>
<keyword evidence="2 5" id="KW-0687">Ribonucleoprotein</keyword>
<dbReference type="InterPro" id="IPR000702">
    <property type="entry name" value="Ribosomal_uL6-like"/>
</dbReference>
<reference evidence="8 9" key="1">
    <citation type="journal article" date="2016" name="Nat. Commun.">
        <title>Thousands of microbial genomes shed light on interconnected biogeochemical processes in an aquifer system.</title>
        <authorList>
            <person name="Anantharaman K."/>
            <person name="Brown C.T."/>
            <person name="Hug L.A."/>
            <person name="Sharon I."/>
            <person name="Castelle C.J."/>
            <person name="Probst A.J."/>
            <person name="Thomas B.C."/>
            <person name="Singh A."/>
            <person name="Wilkins M.J."/>
            <person name="Karaoz U."/>
            <person name="Brodie E.L."/>
            <person name="Williams K.H."/>
            <person name="Hubbard S.S."/>
            <person name="Banfield J.F."/>
        </authorList>
    </citation>
    <scope>NUCLEOTIDE SEQUENCE [LARGE SCALE GENOMIC DNA]</scope>
</reference>
<evidence type="ECO:0000259" key="7">
    <source>
        <dbReference type="Pfam" id="PF00347"/>
    </source>
</evidence>
<dbReference type="Gene3D" id="3.90.930.12">
    <property type="entry name" value="Ribosomal protein L6, alpha-beta domain"/>
    <property type="match status" value="2"/>
</dbReference>
<gene>
    <name evidence="8" type="ORF">A2110_00765</name>
</gene>
<evidence type="ECO:0000313" key="9">
    <source>
        <dbReference type="Proteomes" id="UP000176273"/>
    </source>
</evidence>
<dbReference type="PIRSF" id="PIRSF002162">
    <property type="entry name" value="Ribosomal_L6"/>
    <property type="match status" value="1"/>
</dbReference>
<evidence type="ECO:0000256" key="4">
    <source>
        <dbReference type="NCBIfam" id="TIGR03654"/>
    </source>
</evidence>
<comment type="similarity">
    <text evidence="5">Belongs to the universal ribosomal protein uL6 family.</text>
</comment>
<keyword evidence="6" id="KW-0699">rRNA-binding</keyword>
<feature type="domain" description="Large ribosomal subunit protein uL6 alpha-beta" evidence="7">
    <location>
        <begin position="91"/>
        <end position="165"/>
    </location>
</feature>
<sequence>MSRIGRQPVIVPPDVTVTLGDGRLLVARGNRKLSVPLLKGISYVPRDGAAVFETTDEAQQTRKNWGTVRSLFANAVQGLTRDFEKTLVLEGIGYRMTLSSEGRVLTMTLGFSHQVRFEVPADVSFELNGNTLRISGADKQAVGQAAAEVRNLRKVEPYKGKGFHYADEVVRRKAGKKAAGTA</sequence>
<evidence type="ECO:0000256" key="5">
    <source>
        <dbReference type="RuleBase" id="RU003869"/>
    </source>
</evidence>
<dbReference type="InterPro" id="IPR036789">
    <property type="entry name" value="Ribosomal_uL6-like_a/b-dom_sf"/>
</dbReference>
<keyword evidence="6" id="KW-0694">RNA-binding</keyword>
<keyword evidence="1 5" id="KW-0689">Ribosomal protein</keyword>
<dbReference type="InterPro" id="IPR020040">
    <property type="entry name" value="Ribosomal_uL6_a/b-dom"/>
</dbReference>
<dbReference type="EMBL" id="MFKH01000006">
    <property type="protein sequence ID" value="OGG37653.1"/>
    <property type="molecule type" value="Genomic_DNA"/>
</dbReference>
<comment type="caution">
    <text evidence="8">The sequence shown here is derived from an EMBL/GenBank/DDBJ whole genome shotgun (WGS) entry which is preliminary data.</text>
</comment>
<dbReference type="GO" id="GO:0003735">
    <property type="term" value="F:structural constituent of ribosome"/>
    <property type="evidence" value="ECO:0007669"/>
    <property type="project" value="UniProtKB-UniRule"/>
</dbReference>
<evidence type="ECO:0000256" key="2">
    <source>
        <dbReference type="ARBA" id="ARBA00023274"/>
    </source>
</evidence>
<evidence type="ECO:0000256" key="6">
    <source>
        <dbReference type="RuleBase" id="RU003870"/>
    </source>
</evidence>
<proteinExistence type="inferred from homology"/>